<dbReference type="EMBL" id="JBHSTQ010000002">
    <property type="protein sequence ID" value="MFC6385497.1"/>
    <property type="molecule type" value="Genomic_DNA"/>
</dbReference>
<evidence type="ECO:0000313" key="4">
    <source>
        <dbReference type="Proteomes" id="UP001596267"/>
    </source>
</evidence>
<gene>
    <name evidence="3" type="ORF">ACFP7A_02690</name>
</gene>
<keyword evidence="3" id="KW-0969">Cilium</keyword>
<feature type="compositionally biased region" description="Low complexity" evidence="1">
    <location>
        <begin position="423"/>
        <end position="439"/>
    </location>
</feature>
<dbReference type="Gene3D" id="3.30.750.140">
    <property type="match status" value="1"/>
</dbReference>
<evidence type="ECO:0000256" key="1">
    <source>
        <dbReference type="SAM" id="MobiDB-lite"/>
    </source>
</evidence>
<feature type="compositionally biased region" description="Basic and acidic residues" evidence="1">
    <location>
        <begin position="89"/>
        <end position="103"/>
    </location>
</feature>
<proteinExistence type="predicted"/>
<evidence type="ECO:0000313" key="3">
    <source>
        <dbReference type="EMBL" id="MFC6385497.1"/>
    </source>
</evidence>
<feature type="compositionally biased region" description="Polar residues" evidence="1">
    <location>
        <begin position="255"/>
        <end position="270"/>
    </location>
</feature>
<reference evidence="4" key="1">
    <citation type="journal article" date="2019" name="Int. J. Syst. Evol. Microbiol.">
        <title>The Global Catalogue of Microorganisms (GCM) 10K type strain sequencing project: providing services to taxonomists for standard genome sequencing and annotation.</title>
        <authorList>
            <consortium name="The Broad Institute Genomics Platform"/>
            <consortium name="The Broad Institute Genome Sequencing Center for Infectious Disease"/>
            <person name="Wu L."/>
            <person name="Ma J."/>
        </authorList>
    </citation>
    <scope>NUCLEOTIDE SEQUENCE [LARGE SCALE GENOMIC DNA]</scope>
    <source>
        <strain evidence="4">CCUG 42001</strain>
    </source>
</reference>
<keyword evidence="3" id="KW-0966">Cell projection</keyword>
<dbReference type="InterPro" id="IPR021136">
    <property type="entry name" value="Flagellar_hook_control-like_C"/>
</dbReference>
<feature type="compositionally biased region" description="Basic and acidic residues" evidence="1">
    <location>
        <begin position="440"/>
        <end position="450"/>
    </location>
</feature>
<name>A0ABW1WD26_9BACL</name>
<dbReference type="Proteomes" id="UP001596267">
    <property type="component" value="Unassembled WGS sequence"/>
</dbReference>
<organism evidence="3 4">
    <name type="scientific">Sporolactobacillus kofuensis</name>
    <dbReference type="NCBI Taxonomy" id="269672"/>
    <lineage>
        <taxon>Bacteria</taxon>
        <taxon>Bacillati</taxon>
        <taxon>Bacillota</taxon>
        <taxon>Bacilli</taxon>
        <taxon>Bacillales</taxon>
        <taxon>Sporolactobacillaceae</taxon>
        <taxon>Sporolactobacillus</taxon>
    </lineage>
</organism>
<dbReference type="Pfam" id="PF02120">
    <property type="entry name" value="Flg_hook"/>
    <property type="match status" value="1"/>
</dbReference>
<feature type="region of interest" description="Disordered" evidence="1">
    <location>
        <begin position="419"/>
        <end position="459"/>
    </location>
</feature>
<dbReference type="CDD" id="cd17470">
    <property type="entry name" value="T3SS_Flik_C"/>
    <property type="match status" value="1"/>
</dbReference>
<keyword evidence="3" id="KW-0282">Flagellum</keyword>
<dbReference type="InterPro" id="IPR038610">
    <property type="entry name" value="FliK-like_C_sf"/>
</dbReference>
<dbReference type="RefSeq" id="WP_253052110.1">
    <property type="nucleotide sequence ID" value="NZ_JAMXWN010000001.1"/>
</dbReference>
<protein>
    <submittedName>
        <fullName evidence="3">Flagellar hook-length control protein FliK</fullName>
    </submittedName>
</protein>
<feature type="domain" description="Flagellar hook-length control protein-like C-terminal" evidence="2">
    <location>
        <begin position="345"/>
        <end position="418"/>
    </location>
</feature>
<evidence type="ECO:0000259" key="2">
    <source>
        <dbReference type="Pfam" id="PF02120"/>
    </source>
</evidence>
<feature type="region of interest" description="Disordered" evidence="1">
    <location>
        <begin position="45"/>
        <end position="103"/>
    </location>
</feature>
<accession>A0ABW1WD26</accession>
<sequence length="480" mass="53548">MNTTVMDMKNLKVQEVTGHVAKKKKKSSTADETTFLSAIQLIQHQLSSKGTKESSESQSKSASDPRIVHETVKNQRKAHIPENRMSVKLSKEQSESSSKKTLEQRIVQDAVKNQSNEQALKNQMNAKSSETINHVSDQGNASMNRSGDAGLPYVQTTKDTVTTQITNQMHKTMTSVHSQNEQQEVKIQLGQVQQSAHSSMTDALVNQKNDTQQNKNIINQPIKARVEVLRQQTWGSDQKAVEQGYDRQAFKKSMHSSLSVLPDPHSSTDTTKQKNDGAHQKVLDATITQSQSQSEHLRSVTGVMNKLELWSSYQSGKVQEKQTPVHQQVSDQLSEWLGKSSLKLEKGDSEVYTLSLRPENLGKLTISVSRGDQGLVAQITAETKAAKDLLESGLNQLKHDCAGKGISFTQIDVTRQLQTATPEHAQSQSQQQGEFQQHQGRQDQQEQEHQQKKHQVLQAVSNDDLQSNYSFSEWMTGGMI</sequence>
<feature type="region of interest" description="Disordered" evidence="1">
    <location>
        <begin position="253"/>
        <end position="278"/>
    </location>
</feature>
<comment type="caution">
    <text evidence="3">The sequence shown here is derived from an EMBL/GenBank/DDBJ whole genome shotgun (WGS) entry which is preliminary data.</text>
</comment>
<keyword evidence="4" id="KW-1185">Reference proteome</keyword>